<comment type="caution">
    <text evidence="1">The sequence shown here is derived from an EMBL/GenBank/DDBJ whole genome shotgun (WGS) entry which is preliminary data.</text>
</comment>
<gene>
    <name evidence="1" type="ORF">FFLO_06713</name>
</gene>
<protein>
    <submittedName>
        <fullName evidence="1">Uncharacterized protein</fullName>
    </submittedName>
</protein>
<evidence type="ECO:0000313" key="2">
    <source>
        <dbReference type="Proteomes" id="UP000812966"/>
    </source>
</evidence>
<reference evidence="1" key="1">
    <citation type="submission" date="2020-04" db="EMBL/GenBank/DDBJ databases">
        <title>Analysis of mating type loci in Filobasidium floriforme.</title>
        <authorList>
            <person name="Nowrousian M."/>
        </authorList>
    </citation>
    <scope>NUCLEOTIDE SEQUENCE</scope>
    <source>
        <strain evidence="1">CBS 6242</strain>
    </source>
</reference>
<dbReference type="Proteomes" id="UP000812966">
    <property type="component" value="Unassembled WGS sequence"/>
</dbReference>
<dbReference type="AlphaFoldDB" id="A0A8K0JEC8"/>
<name>A0A8K0JEC8_9TREE</name>
<organism evidence="1 2">
    <name type="scientific">Filobasidium floriforme</name>
    <dbReference type="NCBI Taxonomy" id="5210"/>
    <lineage>
        <taxon>Eukaryota</taxon>
        <taxon>Fungi</taxon>
        <taxon>Dikarya</taxon>
        <taxon>Basidiomycota</taxon>
        <taxon>Agaricomycotina</taxon>
        <taxon>Tremellomycetes</taxon>
        <taxon>Filobasidiales</taxon>
        <taxon>Filobasidiaceae</taxon>
        <taxon>Filobasidium</taxon>
    </lineage>
</organism>
<proteinExistence type="predicted"/>
<accession>A0A8K0JEC8</accession>
<sequence length="150" mass="17385">MDNGKKGRALWTKTQETDKLTNDLEKVQAEKQTSAEALRKKTEWMEKLTNDLETTSSRKGHLDRSHLQSCSTTFSAISELEQLWTEVGLMRENMPLSVLDDCFTPLCMRYHSVFFVCRPATWVRGSRGRTERFSSYPRDEPTSRFAILSR</sequence>
<keyword evidence="2" id="KW-1185">Reference proteome</keyword>
<dbReference type="EMBL" id="JABELV010000249">
    <property type="protein sequence ID" value="KAG7527651.1"/>
    <property type="molecule type" value="Genomic_DNA"/>
</dbReference>
<evidence type="ECO:0000313" key="1">
    <source>
        <dbReference type="EMBL" id="KAG7527651.1"/>
    </source>
</evidence>